<name>A0A0D2DKC8_9EURO</name>
<evidence type="ECO:0000259" key="1">
    <source>
        <dbReference type="Pfam" id="PF07714"/>
    </source>
</evidence>
<proteinExistence type="predicted"/>
<dbReference type="Pfam" id="PF07714">
    <property type="entry name" value="PK_Tyr_Ser-Thr"/>
    <property type="match status" value="1"/>
</dbReference>
<dbReference type="RefSeq" id="XP_016256415.1">
    <property type="nucleotide sequence ID" value="XM_016413219.1"/>
</dbReference>
<dbReference type="Gene3D" id="1.10.510.10">
    <property type="entry name" value="Transferase(Phosphotransferase) domain 1"/>
    <property type="match status" value="1"/>
</dbReference>
<dbReference type="OrthoDB" id="1668230at2759"/>
<dbReference type="VEuPathDB" id="FungiDB:PV06_11527"/>
<sequence length="155" mass="17461">MSQYDLTRAYGLTISMGSECLKLIDFGGASIDGEEHGSCYQWYSYRRSTPEVSKQTDIFAFSCVIYEISTGRHPYHEFEASDNRSHLVEQLYEEYQFPDITDLPLGQLMQGCWHGTFNSMSDVVQALEAADSVSMNAKYGAGTVTKVRKCCCFPI</sequence>
<evidence type="ECO:0000313" key="2">
    <source>
        <dbReference type="EMBL" id="KIW36199.1"/>
    </source>
</evidence>
<protein>
    <recommendedName>
        <fullName evidence="1">Serine-threonine/tyrosine-protein kinase catalytic domain-containing protein</fullName>
    </recommendedName>
</protein>
<organism evidence="2 3">
    <name type="scientific">Exophiala oligosperma</name>
    <dbReference type="NCBI Taxonomy" id="215243"/>
    <lineage>
        <taxon>Eukaryota</taxon>
        <taxon>Fungi</taxon>
        <taxon>Dikarya</taxon>
        <taxon>Ascomycota</taxon>
        <taxon>Pezizomycotina</taxon>
        <taxon>Eurotiomycetes</taxon>
        <taxon>Chaetothyriomycetidae</taxon>
        <taxon>Chaetothyriales</taxon>
        <taxon>Herpotrichiellaceae</taxon>
        <taxon>Exophiala</taxon>
    </lineage>
</organism>
<dbReference type="InterPro" id="IPR011009">
    <property type="entry name" value="Kinase-like_dom_sf"/>
</dbReference>
<reference evidence="2 3" key="1">
    <citation type="submission" date="2015-01" db="EMBL/GenBank/DDBJ databases">
        <title>The Genome Sequence of Exophiala oligosperma CBS72588.</title>
        <authorList>
            <consortium name="The Broad Institute Genomics Platform"/>
            <person name="Cuomo C."/>
            <person name="de Hoog S."/>
            <person name="Gorbushina A."/>
            <person name="Stielow B."/>
            <person name="Teixiera M."/>
            <person name="Abouelleil A."/>
            <person name="Chapman S.B."/>
            <person name="Priest M."/>
            <person name="Young S.K."/>
            <person name="Wortman J."/>
            <person name="Nusbaum C."/>
            <person name="Birren B."/>
        </authorList>
    </citation>
    <scope>NUCLEOTIDE SEQUENCE [LARGE SCALE GENOMIC DNA]</scope>
    <source>
        <strain evidence="2 3">CBS 72588</strain>
    </source>
</reference>
<dbReference type="AlphaFoldDB" id="A0A0D2DKC8"/>
<evidence type="ECO:0000313" key="3">
    <source>
        <dbReference type="Proteomes" id="UP000053342"/>
    </source>
</evidence>
<dbReference type="GeneID" id="27363601"/>
<dbReference type="InterPro" id="IPR001245">
    <property type="entry name" value="Ser-Thr/Tyr_kinase_cat_dom"/>
</dbReference>
<gene>
    <name evidence="2" type="ORF">PV06_11527</name>
</gene>
<dbReference type="GO" id="GO:0004672">
    <property type="term" value="F:protein kinase activity"/>
    <property type="evidence" value="ECO:0007669"/>
    <property type="project" value="InterPro"/>
</dbReference>
<dbReference type="SUPFAM" id="SSF56112">
    <property type="entry name" value="Protein kinase-like (PK-like)"/>
    <property type="match status" value="1"/>
</dbReference>
<dbReference type="STRING" id="215243.A0A0D2DKC8"/>
<dbReference type="HOGENOM" id="CLU_1695480_0_0_1"/>
<keyword evidence="3" id="KW-1185">Reference proteome</keyword>
<accession>A0A0D2DKC8</accession>
<dbReference type="Proteomes" id="UP000053342">
    <property type="component" value="Unassembled WGS sequence"/>
</dbReference>
<dbReference type="EMBL" id="KN847369">
    <property type="protein sequence ID" value="KIW36199.1"/>
    <property type="molecule type" value="Genomic_DNA"/>
</dbReference>
<feature type="domain" description="Serine-threonine/tyrosine-protein kinase catalytic" evidence="1">
    <location>
        <begin position="49"/>
        <end position="117"/>
    </location>
</feature>